<keyword evidence="7 8" id="KW-0411">Iron-sulfur</keyword>
<dbReference type="GO" id="GO:0003824">
    <property type="term" value="F:catalytic activity"/>
    <property type="evidence" value="ECO:0007669"/>
    <property type="project" value="InterPro"/>
</dbReference>
<keyword evidence="5" id="KW-0663">Pyridoxal phosphate</keyword>
<evidence type="ECO:0000313" key="10">
    <source>
        <dbReference type="EMBL" id="PWJ96573.1"/>
    </source>
</evidence>
<dbReference type="AlphaFoldDB" id="A0AA45C982"/>
<dbReference type="GO" id="GO:0046872">
    <property type="term" value="F:metal ion binding"/>
    <property type="evidence" value="ECO:0007669"/>
    <property type="project" value="UniProtKB-KW"/>
</dbReference>
<protein>
    <submittedName>
        <fullName evidence="10">L-lysine 2,3-aminomutase</fullName>
    </submittedName>
</protein>
<evidence type="ECO:0000256" key="5">
    <source>
        <dbReference type="ARBA" id="ARBA00022898"/>
    </source>
</evidence>
<feature type="domain" description="Radical SAM core" evidence="9">
    <location>
        <begin position="84"/>
        <end position="303"/>
    </location>
</feature>
<evidence type="ECO:0000256" key="7">
    <source>
        <dbReference type="ARBA" id="ARBA00023014"/>
    </source>
</evidence>
<dbReference type="PANTHER" id="PTHR30538">
    <property type="entry name" value="LYSINE 2,3-AMINOMUTASE-RELATED"/>
    <property type="match status" value="1"/>
</dbReference>
<dbReference type="InterPro" id="IPR007197">
    <property type="entry name" value="rSAM"/>
</dbReference>
<proteinExistence type="predicted"/>
<keyword evidence="6" id="KW-0408">Iron</keyword>
<dbReference type="EMBL" id="QGGI01000001">
    <property type="protein sequence ID" value="PWJ96573.1"/>
    <property type="molecule type" value="Genomic_DNA"/>
</dbReference>
<evidence type="ECO:0000256" key="1">
    <source>
        <dbReference type="ARBA" id="ARBA00001933"/>
    </source>
</evidence>
<keyword evidence="3" id="KW-0949">S-adenosyl-L-methionine</keyword>
<feature type="binding site" evidence="8">
    <location>
        <position position="105"/>
    </location>
    <ligand>
        <name>[4Fe-4S] cluster</name>
        <dbReference type="ChEBI" id="CHEBI:49883"/>
        <note>4Fe-4S-S-AdoMet</note>
    </ligand>
</feature>
<comment type="cofactor">
    <cofactor evidence="1">
        <name>pyridoxal 5'-phosphate</name>
        <dbReference type="ChEBI" id="CHEBI:597326"/>
    </cofactor>
</comment>
<keyword evidence="2 8" id="KW-0004">4Fe-4S</keyword>
<evidence type="ECO:0000256" key="3">
    <source>
        <dbReference type="ARBA" id="ARBA00022691"/>
    </source>
</evidence>
<keyword evidence="11" id="KW-1185">Reference proteome</keyword>
<dbReference type="PIRSF" id="PIRSF004911">
    <property type="entry name" value="DUF160"/>
    <property type="match status" value="1"/>
</dbReference>
<dbReference type="PANTHER" id="PTHR30538:SF0">
    <property type="entry name" value="L-LYSINE 2,3-AMINOMUTASE AQ_1632-RELATED"/>
    <property type="match status" value="1"/>
</dbReference>
<dbReference type="RefSeq" id="WP_240597457.1">
    <property type="nucleotide sequence ID" value="NZ_JAMHJO010000010.1"/>
</dbReference>
<evidence type="ECO:0000313" key="11">
    <source>
        <dbReference type="Proteomes" id="UP000245921"/>
    </source>
</evidence>
<evidence type="ECO:0000256" key="6">
    <source>
        <dbReference type="ARBA" id="ARBA00023004"/>
    </source>
</evidence>
<dbReference type="InterPro" id="IPR058240">
    <property type="entry name" value="rSAM_sf"/>
</dbReference>
<dbReference type="PROSITE" id="PS51918">
    <property type="entry name" value="RADICAL_SAM"/>
    <property type="match status" value="1"/>
</dbReference>
<name>A0AA45C982_9BACT</name>
<dbReference type="SFLD" id="SFLDG01070">
    <property type="entry name" value="PLP-dependent"/>
    <property type="match status" value="1"/>
</dbReference>
<evidence type="ECO:0000256" key="4">
    <source>
        <dbReference type="ARBA" id="ARBA00022723"/>
    </source>
</evidence>
<reference evidence="10 11" key="1">
    <citation type="submission" date="2018-05" db="EMBL/GenBank/DDBJ databases">
        <title>Genomic Encyclopedia of Type Strains, Phase IV (KMG-IV): sequencing the most valuable type-strain genomes for metagenomic binning, comparative biology and taxonomic classification.</title>
        <authorList>
            <person name="Goeker M."/>
        </authorList>
    </citation>
    <scope>NUCLEOTIDE SEQUENCE [LARGE SCALE GENOMIC DNA]</scope>
    <source>
        <strain evidence="10 11">DSM 24906</strain>
    </source>
</reference>
<accession>A0AA45C982</accession>
<keyword evidence="4 8" id="KW-0479">Metal-binding</keyword>
<dbReference type="SFLD" id="SFLDS00029">
    <property type="entry name" value="Radical_SAM"/>
    <property type="match status" value="1"/>
</dbReference>
<dbReference type="Proteomes" id="UP000245921">
    <property type="component" value="Unassembled WGS sequence"/>
</dbReference>
<sequence length="365" mass="43361">MKVNYIHKLDNMKYISKEKLEKLKEVSKKYKFRSNEYYLSLIDWKDENDPIRKIIIPQYSELDEWGIEDASKEYSYTISKGLQHKYKDTVLLLINDLCGGFCRFCFRKRLFINIGDEVTRDITTDLRYIEENKEITNVLLTGGDPLLLSTKKLNDIIKKLRDIDHIKIIRIGTKLPAFYPFRIIEDETLHSLIQNYSTPEKRLYFMLHINHPNEITHYTIKSIDILLKNGAQVVNQTPILKGINDDVKTLKKLFQKLSYIGVPPYYVFQNRPVMGNKPFALEVEKGYINFLKALEEISGLAKRPKFVMSHETGKIEISGITKDKIMFKYHRANKEENKNKFMIYKRNPRAFWFDDYEYLLEEYKY</sequence>
<feature type="binding site" evidence="8">
    <location>
        <position position="102"/>
    </location>
    <ligand>
        <name>[4Fe-4S] cluster</name>
        <dbReference type="ChEBI" id="CHEBI:49883"/>
        <note>4Fe-4S-S-AdoMet</note>
    </ligand>
</feature>
<dbReference type="GO" id="GO:0051539">
    <property type="term" value="F:4 iron, 4 sulfur cluster binding"/>
    <property type="evidence" value="ECO:0007669"/>
    <property type="project" value="UniProtKB-KW"/>
</dbReference>
<evidence type="ECO:0000256" key="8">
    <source>
        <dbReference type="PIRSR" id="PIRSR004911-1"/>
    </source>
</evidence>
<organism evidence="10 11">
    <name type="scientific">Oceanotoga teriensis</name>
    <dbReference type="NCBI Taxonomy" id="515440"/>
    <lineage>
        <taxon>Bacteria</taxon>
        <taxon>Thermotogati</taxon>
        <taxon>Thermotogota</taxon>
        <taxon>Thermotogae</taxon>
        <taxon>Petrotogales</taxon>
        <taxon>Petrotogaceae</taxon>
        <taxon>Oceanotoga</taxon>
    </lineage>
</organism>
<comment type="caution">
    <text evidence="10">The sequence shown here is derived from an EMBL/GenBank/DDBJ whole genome shotgun (WGS) entry which is preliminary data.</text>
</comment>
<dbReference type="SUPFAM" id="SSF102114">
    <property type="entry name" value="Radical SAM enzymes"/>
    <property type="match status" value="1"/>
</dbReference>
<dbReference type="InterPro" id="IPR003739">
    <property type="entry name" value="Lys_aminomutase/Glu_NH3_mut"/>
</dbReference>
<gene>
    <name evidence="10" type="ORF">C7380_101146</name>
</gene>
<dbReference type="Gene3D" id="3.20.20.70">
    <property type="entry name" value="Aldolase class I"/>
    <property type="match status" value="1"/>
</dbReference>
<evidence type="ECO:0000256" key="2">
    <source>
        <dbReference type="ARBA" id="ARBA00022485"/>
    </source>
</evidence>
<dbReference type="Pfam" id="PF04055">
    <property type="entry name" value="Radical_SAM"/>
    <property type="match status" value="1"/>
</dbReference>
<dbReference type="InterPro" id="IPR013785">
    <property type="entry name" value="Aldolase_TIM"/>
</dbReference>
<evidence type="ECO:0000259" key="9">
    <source>
        <dbReference type="PROSITE" id="PS51918"/>
    </source>
</evidence>
<feature type="binding site" evidence="8">
    <location>
        <position position="98"/>
    </location>
    <ligand>
        <name>[4Fe-4S] cluster</name>
        <dbReference type="ChEBI" id="CHEBI:49883"/>
        <note>4Fe-4S-S-AdoMet</note>
    </ligand>
</feature>